<protein>
    <submittedName>
        <fullName evidence="1">Uncharacterized protein</fullName>
    </submittedName>
</protein>
<dbReference type="Proteomes" id="UP000008065">
    <property type="component" value="Unassembled WGS sequence"/>
</dbReference>
<dbReference type="RefSeq" id="XP_009856928.1">
    <property type="nucleotide sequence ID" value="XM_009858626.1"/>
</dbReference>
<gene>
    <name evidence="1" type="ORF">NEUTE1DRAFT_143110</name>
</gene>
<reference evidence="2" key="1">
    <citation type="journal article" date="2011" name="Genetics">
        <title>Massive changes in genome architecture accompany the transition to self-fertility in the filamentous fungus Neurospora tetrasperma.</title>
        <authorList>
            <person name="Ellison C.E."/>
            <person name="Stajich J.E."/>
            <person name="Jacobson D.J."/>
            <person name="Natvig D.O."/>
            <person name="Lapidus A."/>
            <person name="Foster B."/>
            <person name="Aerts A."/>
            <person name="Riley R."/>
            <person name="Lindquist E.A."/>
            <person name="Grigoriev I.V."/>
            <person name="Taylor J.W."/>
        </authorList>
    </citation>
    <scope>NUCLEOTIDE SEQUENCE [LARGE SCALE GENOMIC DNA]</scope>
    <source>
        <strain evidence="2">FGSC 2508 / P0657</strain>
    </source>
</reference>
<dbReference type="VEuPathDB" id="FungiDB:NEUTE1DRAFT_143110"/>
<dbReference type="OrthoDB" id="3515175at2759"/>
<dbReference type="KEGG" id="nte:NEUTE1DRAFT143110"/>
<evidence type="ECO:0000313" key="2">
    <source>
        <dbReference type="Proteomes" id="UP000008065"/>
    </source>
</evidence>
<sequence>MADPPPDPPEPQFQRIIKDPPLPPFHVYAIARLAGRYRCLGGVCCPSPYEATSKESIVLFLRRTFSDASNRIPLVLELELGSDFYACRRAGPPAHSPPSAAEEEEEKPCFPFIHTCLCVGSASLMEDARYQGWNHFGESVFPLSADEILGNCPVGCCYRSELLPEDAAVTGMSVIFVDVTDPSDIRHRFGKWEPDLDPESGSTKLEHLVTGWSLPRWSGDGMNNGLFTEEERHELAFASRIELGAFIETWPGVIWDFDPSQQPVRLPPDRLAYAQRREEWTMDPMVATMAQVTWGELIKYEAPLPIGRRAATRSHFRSEMKKQKGKVVAWKDAVQLLRWVYRDESFLDWACFTGLTARVLRLVLEKDPLAGGSPLSSARVLTLCPDWEKEEPKAIAEAICSPTGVRFCDIYIMTLPEQAASMEICRKTSQLFHTSLHERFWLPQPSSLSVTRRSPVLQFLLHNRECSPDGATGIISNTFQSYYLRDACLTPIKLVNGLLDFIYHTHWTPYDGELGPPWGDGLRFCMCLSRASSTFDQDHERPQIQISPLPAEAYAIARATPAFRVHPERYCQSQSEPHPRYYSQLRDIDHDHWTLILVQERHNAVQERLMPDGSTIMLPSLRLQFSYCFVRSSKPEARFSLVAERCRPADYVRGDMRWIGECPLSWLDLETTDLEGFLLDTMGPGVDVEKLDARIEYYDERSAWALGTRGDVRQDDIWLELEVMDAQGARAALKRHSKNVKVTTEDMERMRDRYRDRAWVLGAEGGNQGMDGALILGDPRMDRYSVVMPDAPFDSAYIDTTRTHGRPIGYSRLDPEHTKVTEGMFIDTQKTAVDLMTVTRIGQCLYEGFG</sequence>
<dbReference type="GeneID" id="20826312"/>
<evidence type="ECO:0000313" key="1">
    <source>
        <dbReference type="EMBL" id="EGO53313.1"/>
    </source>
</evidence>
<accession>F8N2P9</accession>
<proteinExistence type="predicted"/>
<dbReference type="AlphaFoldDB" id="F8N2P9"/>
<keyword evidence="2" id="KW-1185">Reference proteome</keyword>
<dbReference type="EMBL" id="GL891382">
    <property type="protein sequence ID" value="EGO53313.1"/>
    <property type="molecule type" value="Genomic_DNA"/>
</dbReference>
<organism evidence="1 2">
    <name type="scientific">Neurospora tetrasperma (strain FGSC 2508 / ATCC MYA-4615 / P0657)</name>
    <dbReference type="NCBI Taxonomy" id="510951"/>
    <lineage>
        <taxon>Eukaryota</taxon>
        <taxon>Fungi</taxon>
        <taxon>Dikarya</taxon>
        <taxon>Ascomycota</taxon>
        <taxon>Pezizomycotina</taxon>
        <taxon>Sordariomycetes</taxon>
        <taxon>Sordariomycetidae</taxon>
        <taxon>Sordariales</taxon>
        <taxon>Sordariaceae</taxon>
        <taxon>Neurospora</taxon>
    </lineage>
</organism>
<name>F8N2P9_NEUT8</name>
<dbReference type="HOGENOM" id="CLU_335573_0_0_1"/>